<feature type="domain" description="Glycosyltransferase 2-like" evidence="1">
    <location>
        <begin position="7"/>
        <end position="161"/>
    </location>
</feature>
<dbReference type="InterPro" id="IPR029044">
    <property type="entry name" value="Nucleotide-diphossugar_trans"/>
</dbReference>
<evidence type="ECO:0000313" key="2">
    <source>
        <dbReference type="EMBL" id="GAB1251139.1"/>
    </source>
</evidence>
<evidence type="ECO:0000313" key="3">
    <source>
        <dbReference type="Proteomes" id="UP001628220"/>
    </source>
</evidence>
<proteinExistence type="predicted"/>
<name>A0ABQ0E0A2_9PORP</name>
<dbReference type="PANTHER" id="PTHR22916">
    <property type="entry name" value="GLYCOSYLTRANSFERASE"/>
    <property type="match status" value="1"/>
</dbReference>
<keyword evidence="3" id="KW-1185">Reference proteome</keyword>
<dbReference type="Proteomes" id="UP001628220">
    <property type="component" value="Unassembled WGS sequence"/>
</dbReference>
<dbReference type="CDD" id="cd06433">
    <property type="entry name" value="GT_2_WfgS_like"/>
    <property type="match status" value="1"/>
</dbReference>
<accession>A0ABQ0E0A2</accession>
<comment type="caution">
    <text evidence="2">The sequence shown here is derived from an EMBL/GenBank/DDBJ whole genome shotgun (WGS) entry which is preliminary data.</text>
</comment>
<dbReference type="PANTHER" id="PTHR22916:SF3">
    <property type="entry name" value="UDP-GLCNAC:BETAGAL BETA-1,3-N-ACETYLGLUCOSAMINYLTRANSFERASE-LIKE PROTEIN 1"/>
    <property type="match status" value="1"/>
</dbReference>
<gene>
    <name evidence="2" type="ORF">Tsumi_02430</name>
</gene>
<protein>
    <submittedName>
        <fullName evidence="2">Glycosyltransferase family 2 protein</fullName>
    </submittedName>
</protein>
<sequence>MAPIKISIITVCYNAAQVIAPTLQSVANQHYPHIEYLIIDGASQDNTREIVAQMVPQAQFISEPDKGIYDAMNKGICRATGDFIWFLNAGDTLRCDDTVCRVVKAIEAQAIQPEFVYGDTMIVDEAGHDLHLRRLRPPKQLNANSFLDGMLICHQSMLVARSIVLPYNLCYRLSSDYDWAIRMIARSKENLFIPEVLSNFQTGGASTRYKLRSLRERFAIMRRHYGTMRTIGAHIRFLFTPVR</sequence>
<evidence type="ECO:0000259" key="1">
    <source>
        <dbReference type="Pfam" id="PF00535"/>
    </source>
</evidence>
<reference evidence="2 3" key="1">
    <citation type="journal article" date="2025" name="Int. J. Syst. Evol. Microbiol.">
        <title>Desulfovibrio falkowii sp. nov., Porphyromonas miyakawae sp. nov., Mediterraneibacter flintii sp. nov. and Owariibacterium komagatae gen. nov., sp. nov., isolated from human faeces.</title>
        <authorList>
            <person name="Hamaguchi T."/>
            <person name="Ohara M."/>
            <person name="Hisatomi A."/>
            <person name="Sekiguchi K."/>
            <person name="Takeda J.I."/>
            <person name="Ueyama J."/>
            <person name="Ito M."/>
            <person name="Nishiwaki H."/>
            <person name="Ogi T."/>
            <person name="Hirayama M."/>
            <person name="Ohkuma M."/>
            <person name="Sakamoto M."/>
            <person name="Ohno K."/>
        </authorList>
    </citation>
    <scope>NUCLEOTIDE SEQUENCE [LARGE SCALE GENOMIC DNA]</scope>
    <source>
        <strain evidence="2 3">13CB11C</strain>
    </source>
</reference>
<dbReference type="RefSeq" id="WP_411914954.1">
    <property type="nucleotide sequence ID" value="NZ_BAAFSF010000001.1"/>
</dbReference>
<organism evidence="2 3">
    <name type="scientific">Porphyromonas miyakawae</name>
    <dbReference type="NCBI Taxonomy" id="3137470"/>
    <lineage>
        <taxon>Bacteria</taxon>
        <taxon>Pseudomonadati</taxon>
        <taxon>Bacteroidota</taxon>
        <taxon>Bacteroidia</taxon>
        <taxon>Bacteroidales</taxon>
        <taxon>Porphyromonadaceae</taxon>
        <taxon>Porphyromonas</taxon>
    </lineage>
</organism>
<dbReference type="SUPFAM" id="SSF53448">
    <property type="entry name" value="Nucleotide-diphospho-sugar transferases"/>
    <property type="match status" value="1"/>
</dbReference>
<dbReference type="EMBL" id="BAAFSF010000001">
    <property type="protein sequence ID" value="GAB1251139.1"/>
    <property type="molecule type" value="Genomic_DNA"/>
</dbReference>
<dbReference type="Gene3D" id="3.90.550.10">
    <property type="entry name" value="Spore Coat Polysaccharide Biosynthesis Protein SpsA, Chain A"/>
    <property type="match status" value="1"/>
</dbReference>
<dbReference type="InterPro" id="IPR001173">
    <property type="entry name" value="Glyco_trans_2-like"/>
</dbReference>
<dbReference type="Pfam" id="PF00535">
    <property type="entry name" value="Glycos_transf_2"/>
    <property type="match status" value="1"/>
</dbReference>